<keyword evidence="6" id="KW-1185">Reference proteome</keyword>
<dbReference type="Proteomes" id="UP000499080">
    <property type="component" value="Unassembled WGS sequence"/>
</dbReference>
<dbReference type="InterPro" id="IPR000859">
    <property type="entry name" value="CUB_dom"/>
</dbReference>
<dbReference type="FunFam" id="2.60.120.290:FF:000058">
    <property type="entry name" value="CUB domaincontaining protein"/>
    <property type="match status" value="1"/>
</dbReference>
<sequence length="381" mass="43357">MLQNFSQASSLKKGLRPPKTNIIPPKTIPNVRRYDTITELFPNKTAVPQMRLSFPESADPVGHVCFNWYSDVCTFFVAVPFSCGQEFSSDVSKNGTFTSPNYPEPYPADVYCVYSFMGRGKERVQIQFTDFDLHLPHEPPRDCDSVDAVMVFITINGQKERVDNFCGNKLPAQLMSNGPSMSVEFRSYHSSPEVKGFRAIYKFVTDFGIYAARQDSQSVCGFNFNSEDRKNGTFTSPNFPGYYPRNTECHYFFKGKPKERVHITFNKFDVDGIPPCTTDTASDYVEFSNFRTVDRGYPRHCGVKKPKYIESQGEFFRVTFKSNDKFDGTGFEALYHFKPYIDQSSVQRISSTSTNSTSSDVRVSTYTFILVPVVVMLMINV</sequence>
<reference evidence="5 6" key="1">
    <citation type="journal article" date="2019" name="Sci. Rep.">
        <title>Orb-weaving spider Araneus ventricosus genome elucidates the spidroin gene catalogue.</title>
        <authorList>
            <person name="Kono N."/>
            <person name="Nakamura H."/>
            <person name="Ohtoshi R."/>
            <person name="Moran D.A.P."/>
            <person name="Shinohara A."/>
            <person name="Yoshida Y."/>
            <person name="Fujiwara M."/>
            <person name="Mori M."/>
            <person name="Tomita M."/>
            <person name="Arakawa K."/>
        </authorList>
    </citation>
    <scope>NUCLEOTIDE SEQUENCE [LARGE SCALE GENOMIC DNA]</scope>
</reference>
<keyword evidence="1" id="KW-1015">Disulfide bond</keyword>
<dbReference type="CDD" id="cd00041">
    <property type="entry name" value="CUB"/>
    <property type="match status" value="2"/>
</dbReference>
<feature type="region of interest" description="Disordered" evidence="3">
    <location>
        <begin position="1"/>
        <end position="27"/>
    </location>
</feature>
<feature type="compositionally biased region" description="Low complexity" evidence="3">
    <location>
        <begin position="17"/>
        <end position="27"/>
    </location>
</feature>
<feature type="compositionally biased region" description="Polar residues" evidence="3">
    <location>
        <begin position="1"/>
        <end position="10"/>
    </location>
</feature>
<protein>
    <submittedName>
        <fullName evidence="5">Suppressor of lurcher protein 1</fullName>
    </submittedName>
</protein>
<evidence type="ECO:0000313" key="6">
    <source>
        <dbReference type="Proteomes" id="UP000499080"/>
    </source>
</evidence>
<proteinExistence type="predicted"/>
<dbReference type="OrthoDB" id="6369184at2759"/>
<dbReference type="PROSITE" id="PS01180">
    <property type="entry name" value="CUB"/>
    <property type="match status" value="2"/>
</dbReference>
<dbReference type="SUPFAM" id="SSF49854">
    <property type="entry name" value="Spermadhesin, CUB domain"/>
    <property type="match status" value="2"/>
</dbReference>
<gene>
    <name evidence="5" type="primary">sol-1_2</name>
    <name evidence="5" type="ORF">AVEN_164556_1</name>
</gene>
<evidence type="ECO:0000256" key="3">
    <source>
        <dbReference type="SAM" id="MobiDB-lite"/>
    </source>
</evidence>
<evidence type="ECO:0000259" key="4">
    <source>
        <dbReference type="PROSITE" id="PS01180"/>
    </source>
</evidence>
<dbReference type="AlphaFoldDB" id="A0A4Y2B511"/>
<dbReference type="Gene3D" id="2.60.120.290">
    <property type="entry name" value="Spermadhesin, CUB domain"/>
    <property type="match status" value="2"/>
</dbReference>
<dbReference type="InterPro" id="IPR053207">
    <property type="entry name" value="Non-NMDA_GluR_Accessory"/>
</dbReference>
<dbReference type="GO" id="GO:0005886">
    <property type="term" value="C:plasma membrane"/>
    <property type="evidence" value="ECO:0007669"/>
    <property type="project" value="TreeGrafter"/>
</dbReference>
<feature type="domain" description="CUB" evidence="4">
    <location>
        <begin position="83"/>
        <end position="204"/>
    </location>
</feature>
<organism evidence="5 6">
    <name type="scientific">Araneus ventricosus</name>
    <name type="common">Orbweaver spider</name>
    <name type="synonym">Epeira ventricosa</name>
    <dbReference type="NCBI Taxonomy" id="182803"/>
    <lineage>
        <taxon>Eukaryota</taxon>
        <taxon>Metazoa</taxon>
        <taxon>Ecdysozoa</taxon>
        <taxon>Arthropoda</taxon>
        <taxon>Chelicerata</taxon>
        <taxon>Arachnida</taxon>
        <taxon>Araneae</taxon>
        <taxon>Araneomorphae</taxon>
        <taxon>Entelegynae</taxon>
        <taxon>Araneoidea</taxon>
        <taxon>Araneidae</taxon>
        <taxon>Araneus</taxon>
    </lineage>
</organism>
<evidence type="ECO:0000256" key="1">
    <source>
        <dbReference type="ARBA" id="ARBA00023157"/>
    </source>
</evidence>
<dbReference type="EMBL" id="BGPR01000048">
    <property type="protein sequence ID" value="GBL86386.1"/>
    <property type="molecule type" value="Genomic_DNA"/>
</dbReference>
<dbReference type="SMART" id="SM00042">
    <property type="entry name" value="CUB"/>
    <property type="match status" value="2"/>
</dbReference>
<name>A0A4Y2B511_ARAVE</name>
<dbReference type="PANTHER" id="PTHR47537">
    <property type="entry name" value="CUBILIN"/>
    <property type="match status" value="1"/>
</dbReference>
<accession>A0A4Y2B511</accession>
<dbReference type="Pfam" id="PF00431">
    <property type="entry name" value="CUB"/>
    <property type="match status" value="2"/>
</dbReference>
<dbReference type="InterPro" id="IPR035914">
    <property type="entry name" value="Sperma_CUB_dom_sf"/>
</dbReference>
<comment type="caution">
    <text evidence="2">Lacks conserved residue(s) required for the propagation of feature annotation.</text>
</comment>
<evidence type="ECO:0000256" key="2">
    <source>
        <dbReference type="PROSITE-ProRule" id="PRU00059"/>
    </source>
</evidence>
<evidence type="ECO:0000313" key="5">
    <source>
        <dbReference type="EMBL" id="GBL86386.1"/>
    </source>
</evidence>
<comment type="caution">
    <text evidence="5">The sequence shown here is derived from an EMBL/GenBank/DDBJ whole genome shotgun (WGS) entry which is preliminary data.</text>
</comment>
<feature type="domain" description="CUB" evidence="4">
    <location>
        <begin position="220"/>
        <end position="338"/>
    </location>
</feature>
<dbReference type="PANTHER" id="PTHR47537:SF2">
    <property type="entry name" value="CUBILIN"/>
    <property type="match status" value="1"/>
</dbReference>